<keyword evidence="6" id="KW-1015">Disulfide bond</keyword>
<dbReference type="GO" id="GO:0005576">
    <property type="term" value="C:extracellular region"/>
    <property type="evidence" value="ECO:0007669"/>
    <property type="project" value="InterPro"/>
</dbReference>
<dbReference type="Gene3D" id="2.70.100.10">
    <property type="entry name" value="Glycoside hydrolase, family 7, domain"/>
    <property type="match status" value="1"/>
</dbReference>
<evidence type="ECO:0000256" key="4">
    <source>
        <dbReference type="ARBA" id="ARBA00022801"/>
    </source>
</evidence>
<dbReference type="GO" id="GO:0030245">
    <property type="term" value="P:cellulose catabolic process"/>
    <property type="evidence" value="ECO:0007669"/>
    <property type="project" value="UniProtKB-KW"/>
</dbReference>
<evidence type="ECO:0000256" key="6">
    <source>
        <dbReference type="ARBA" id="ARBA00023157"/>
    </source>
</evidence>
<dbReference type="PANTHER" id="PTHR33753">
    <property type="entry name" value="1,4-BETA-D-GLUCAN CELLOBIOHYDROLASE B"/>
    <property type="match status" value="1"/>
</dbReference>
<dbReference type="FunFam" id="2.70.100.10:FF:000001">
    <property type="entry name" value="Glucanase"/>
    <property type="match status" value="1"/>
</dbReference>
<evidence type="ECO:0000313" key="15">
    <source>
        <dbReference type="EMBL" id="BAC81967.1"/>
    </source>
</evidence>
<keyword evidence="7" id="KW-0325">Glycoprotein</keyword>
<dbReference type="CDD" id="cd07999">
    <property type="entry name" value="GH7_CBH_EG"/>
    <property type="match status" value="1"/>
</dbReference>
<accession>Q76G53</accession>
<dbReference type="InterPro" id="IPR013320">
    <property type="entry name" value="ConA-like_dom_sf"/>
</dbReference>
<keyword evidence="8" id="KW-0119">Carbohydrate metabolism</keyword>
<dbReference type="GO" id="GO:0030248">
    <property type="term" value="F:cellulose binding"/>
    <property type="evidence" value="ECO:0007669"/>
    <property type="project" value="InterPro"/>
</dbReference>
<evidence type="ECO:0000256" key="1">
    <source>
        <dbReference type="ARBA" id="ARBA00001641"/>
    </source>
</evidence>
<dbReference type="EMBL" id="AB103461">
    <property type="protein sequence ID" value="BAC81967.1"/>
    <property type="molecule type" value="mRNA"/>
</dbReference>
<feature type="domain" description="CBM1" evidence="14">
    <location>
        <begin position="492"/>
        <end position="528"/>
    </location>
</feature>
<dbReference type="CAZy" id="CBM1">
    <property type="family name" value="Carbohydrate-Binding Module Family 1"/>
</dbReference>
<proteinExistence type="evidence at transcript level"/>
<organism evidence="15">
    <name type="scientific">Agroathelia rolfsii</name>
    <dbReference type="NCBI Taxonomy" id="39291"/>
    <lineage>
        <taxon>Eukaryota</taxon>
        <taxon>Fungi</taxon>
        <taxon>Dikarya</taxon>
        <taxon>Basidiomycota</taxon>
        <taxon>Agaricomycotina</taxon>
        <taxon>Agaricomycetes</taxon>
        <taxon>Agaricomycetidae</taxon>
        <taxon>Amylocorticiales</taxon>
        <taxon>Amylocorticiaceae</taxon>
        <taxon>Agroathelia</taxon>
    </lineage>
</organism>
<dbReference type="PROSITE" id="PS51164">
    <property type="entry name" value="CBM1_2"/>
    <property type="match status" value="1"/>
</dbReference>
<dbReference type="InterPro" id="IPR000254">
    <property type="entry name" value="CBD"/>
</dbReference>
<keyword evidence="9 11" id="KW-0326">Glycosidase</keyword>
<dbReference type="Pfam" id="PF00840">
    <property type="entry name" value="Glyco_hydro_7"/>
    <property type="match status" value="1"/>
</dbReference>
<sequence length="530" mass="55371">MFPAAALLSFTLLAVASAQQIGTNTAEVHPSLTVSQCTTSGGCTSSTQSIVLDANWRWLHSTSGYTNCYTGNQWNSDLCPDPDTCATNCALDGASYESTYGISTDGNAVTLNFVTQGSQTNVGSRVYLLSDDTHYQTFSLLNKEFSFDVDASNIGCGINGAVYFVQMDADGGLSKYSSNKAGAQYGTGYCDSQCPQDIKFINGEANLLDWNATSANSGTGSYGSCCPEMDIWEANKYAAAYTPHPCSVSGQTRCTGTSCGAGSERYDGYCDKDGCDFNSWRMGNETFLGPGMTIDTNKKFTIVTQFITDDNTANGTLSEIRRLYVQGGTVIQNSVANQPNIPKVNSITDSFCTAQKTEFGDQDYFGTIGGLSQMGKAMSDMVLVMSIWDDYDAEMLWLDSNYPTSGSASTPGISRGPCSATSGLPATVESQQASASVTYSNIKWGDIGSTYSGSGSSGSSSSSSSSAASASTSTHTSAAATATSSAAAATGSPVPAYGQCGGQSYTGSTTCASPYVCKVSNAYYSQCLPA</sequence>
<keyword evidence="5 11" id="KW-0136">Cellulose degradation</keyword>
<comment type="catalytic activity">
    <reaction evidence="1">
        <text>Hydrolysis of (1-&gt;4)-beta-D-glucosidic linkages in cellulose and cellotetraose, releasing cellobiose from the non-reducing ends of the chains.</text>
        <dbReference type="EC" id="3.2.1.91"/>
    </reaction>
</comment>
<name>Q76G53_9AGAM</name>
<dbReference type="InterPro" id="IPR035971">
    <property type="entry name" value="CBD_sf"/>
</dbReference>
<keyword evidence="10 11" id="KW-0624">Polysaccharide degradation</keyword>
<dbReference type="SMART" id="SM00236">
    <property type="entry name" value="fCBD"/>
    <property type="match status" value="1"/>
</dbReference>
<evidence type="ECO:0000256" key="2">
    <source>
        <dbReference type="ARBA" id="ARBA00006044"/>
    </source>
</evidence>
<feature type="region of interest" description="Disordered" evidence="12">
    <location>
        <begin position="406"/>
        <end position="425"/>
    </location>
</feature>
<dbReference type="SUPFAM" id="SSF57180">
    <property type="entry name" value="Cellulose-binding domain"/>
    <property type="match status" value="1"/>
</dbReference>
<dbReference type="Pfam" id="PF00734">
    <property type="entry name" value="CBM_1"/>
    <property type="match status" value="1"/>
</dbReference>
<dbReference type="CAZy" id="GH7">
    <property type="family name" value="Glycoside Hydrolase Family 7"/>
</dbReference>
<comment type="similarity">
    <text evidence="2 11">Belongs to the glycosyl hydrolase 7 (cellulase C) family.</text>
</comment>
<gene>
    <name evidence="15" type="primary">cbh-1</name>
</gene>
<dbReference type="GO" id="GO:0016162">
    <property type="term" value="F:cellulose 1,4-beta-cellobiosidase activity"/>
    <property type="evidence" value="ECO:0007669"/>
    <property type="project" value="UniProtKB-EC"/>
</dbReference>
<evidence type="ECO:0000259" key="14">
    <source>
        <dbReference type="PROSITE" id="PS51164"/>
    </source>
</evidence>
<evidence type="ECO:0000256" key="3">
    <source>
        <dbReference type="ARBA" id="ARBA00022729"/>
    </source>
</evidence>
<keyword evidence="4 11" id="KW-0378">Hydrolase</keyword>
<feature type="signal peptide" evidence="13">
    <location>
        <begin position="1"/>
        <end position="18"/>
    </location>
</feature>
<reference evidence="15" key="1">
    <citation type="journal article" date="2003" name="Biosci. Biotechnol. Biochem.">
        <title>Cloning, sequencing, and heterologous expression of a cellobiohydrolase cDNA from the basidiomycete Corticium rolfsii.</title>
        <authorList>
            <person name="Yasokawa D."/>
            <person name="Shimizu T."/>
            <person name="Nakagawa R."/>
            <person name="Ikeda T."/>
            <person name="Nagashima K."/>
        </authorList>
    </citation>
    <scope>NUCLEOTIDE SEQUENCE</scope>
</reference>
<dbReference type="PRINTS" id="PR00734">
    <property type="entry name" value="GLHYDRLASE7"/>
</dbReference>
<evidence type="ECO:0000256" key="11">
    <source>
        <dbReference type="RuleBase" id="RU361164"/>
    </source>
</evidence>
<evidence type="ECO:0000256" key="5">
    <source>
        <dbReference type="ARBA" id="ARBA00023001"/>
    </source>
</evidence>
<protein>
    <recommendedName>
        <fullName evidence="11">Glucanase</fullName>
        <ecNumber evidence="11">3.2.1.-</ecNumber>
    </recommendedName>
</protein>
<evidence type="ECO:0000256" key="12">
    <source>
        <dbReference type="SAM" id="MobiDB-lite"/>
    </source>
</evidence>
<dbReference type="PANTHER" id="PTHR33753:SF2">
    <property type="entry name" value="GLYCOSIDE HYDROLASE FAMILY 7 PROTEIN"/>
    <property type="match status" value="1"/>
</dbReference>
<dbReference type="PROSITE" id="PS00562">
    <property type="entry name" value="CBM1_1"/>
    <property type="match status" value="1"/>
</dbReference>
<feature type="chain" id="PRO_5004287220" description="Glucanase" evidence="13">
    <location>
        <begin position="19"/>
        <end position="530"/>
    </location>
</feature>
<dbReference type="SMR" id="Q76G53"/>
<dbReference type="SUPFAM" id="SSF49899">
    <property type="entry name" value="Concanavalin A-like lectins/glucanases"/>
    <property type="match status" value="1"/>
</dbReference>
<evidence type="ECO:0000256" key="7">
    <source>
        <dbReference type="ARBA" id="ARBA00023180"/>
    </source>
</evidence>
<evidence type="ECO:0000256" key="13">
    <source>
        <dbReference type="SAM" id="SignalP"/>
    </source>
</evidence>
<dbReference type="InterPro" id="IPR037019">
    <property type="entry name" value="Glyco_hydro_7_sf"/>
</dbReference>
<dbReference type="InterPro" id="IPR001722">
    <property type="entry name" value="Glyco_hydro_7"/>
</dbReference>
<keyword evidence="3 13" id="KW-0732">Signal</keyword>
<dbReference type="AlphaFoldDB" id="Q76G53"/>
<evidence type="ECO:0000256" key="9">
    <source>
        <dbReference type="ARBA" id="ARBA00023295"/>
    </source>
</evidence>
<evidence type="ECO:0000256" key="8">
    <source>
        <dbReference type="ARBA" id="ARBA00023277"/>
    </source>
</evidence>
<dbReference type="EC" id="3.2.1.-" evidence="11"/>
<evidence type="ECO:0000256" key="10">
    <source>
        <dbReference type="ARBA" id="ARBA00023326"/>
    </source>
</evidence>